<protein>
    <submittedName>
        <fullName evidence="1">TVG1156448 protein</fullName>
    </submittedName>
</protein>
<gene>
    <name evidence="1" type="ORF">TVG1156448</name>
</gene>
<dbReference type="OrthoDB" id="55835at2157"/>
<sequence>MSFEECFNKVEDEEEAAECIHCLKKYGEQIMFDEDHGRLVLGREIYDGRFKGQMENLTKLLGIRNRKDYEYVDKKYNLTMY</sequence>
<dbReference type="GeneID" id="1441242"/>
<accession>Q979N4</accession>
<reference evidence="1 2" key="1">
    <citation type="journal article" date="1999" name="Proc. Jpn. Acad.">
        <title>Determination of the complete genomic DNA sequence of Thermoplasma volvanium GSS1.</title>
        <authorList>
            <person name="Kawashima T."/>
            <person name="Yamamoto Y."/>
            <person name="Aramaki H."/>
            <person name="Nunoshiba T."/>
            <person name="Kawamoto T."/>
            <person name="Watanabe K."/>
            <person name="Yamazaki M."/>
            <person name="Kanehori K."/>
            <person name="Amano N."/>
            <person name="Ohya Y."/>
            <person name="Makino K."/>
            <person name="Suzuki M."/>
        </authorList>
    </citation>
    <scope>NUCLEOTIDE SEQUENCE [LARGE SCALE GENOMIC DNA]</scope>
    <source>
        <strain evidence="2">ATCC 51530 / DSM 4299 / JCM 9571 / NBRC 15438 / GSS1</strain>
    </source>
</reference>
<dbReference type="Proteomes" id="UP000001017">
    <property type="component" value="Chromosome"/>
</dbReference>
<organism evidence="1 2">
    <name type="scientific">Thermoplasma volcanium (strain ATCC 51530 / DSM 4299 / JCM 9571 / NBRC 15438 / GSS1)</name>
    <dbReference type="NCBI Taxonomy" id="273116"/>
    <lineage>
        <taxon>Archaea</taxon>
        <taxon>Methanobacteriati</taxon>
        <taxon>Thermoplasmatota</taxon>
        <taxon>Thermoplasmata</taxon>
        <taxon>Thermoplasmatales</taxon>
        <taxon>Thermoplasmataceae</taxon>
        <taxon>Thermoplasma</taxon>
    </lineage>
</organism>
<dbReference type="RefSeq" id="WP_010917360.1">
    <property type="nucleotide sequence ID" value="NC_002689.2"/>
</dbReference>
<name>Q979N4_THEVO</name>
<evidence type="ECO:0000313" key="2">
    <source>
        <dbReference type="Proteomes" id="UP000001017"/>
    </source>
</evidence>
<dbReference type="EMBL" id="BA000011">
    <property type="protein sequence ID" value="BAB60268.1"/>
    <property type="molecule type" value="Genomic_DNA"/>
</dbReference>
<proteinExistence type="predicted"/>
<dbReference type="KEGG" id="tvo:TVG1156448"/>
<dbReference type="AlphaFoldDB" id="Q979N4"/>
<dbReference type="eggNOG" id="arCOG05405">
    <property type="taxonomic scope" value="Archaea"/>
</dbReference>
<dbReference type="PaxDb" id="273116-14325364"/>
<evidence type="ECO:0000313" key="1">
    <source>
        <dbReference type="EMBL" id="BAB60268.1"/>
    </source>
</evidence>
<keyword evidence="2" id="KW-1185">Reference proteome</keyword>
<dbReference type="HOGENOM" id="CLU_2565913_0_0_2"/>
<reference evidence="1 2" key="2">
    <citation type="journal article" date="2000" name="Proc. Natl. Acad. Sci. U.S.A.">
        <title>Archaeal adaptation to higher temperatures revealed by genomic sequence of Thermoplasma volcanium.</title>
        <authorList>
            <person name="Kawashima T."/>
            <person name="Amano N."/>
            <person name="Koike H."/>
            <person name="Makino S."/>
            <person name="Higuchi S."/>
            <person name="Kawashima-Ohya Y."/>
            <person name="Watanabe K."/>
            <person name="Yamazaki M."/>
            <person name="Kanehori K."/>
            <person name="Kawamoto T."/>
            <person name="Nunoshiba T."/>
            <person name="Yamamoto Y."/>
            <person name="Aramaki H."/>
            <person name="Makino K."/>
            <person name="Suzuki M."/>
        </authorList>
    </citation>
    <scope>NUCLEOTIDE SEQUENCE [LARGE SCALE GENOMIC DNA]</scope>
    <source>
        <strain evidence="2">ATCC 51530 / DSM 4299 / JCM 9571 / NBRC 15438 / GSS1</strain>
    </source>
</reference>
<dbReference type="STRING" id="273116.gene:9381925"/>